<dbReference type="PROSITE" id="PS50041">
    <property type="entry name" value="C_TYPE_LECTIN_2"/>
    <property type="match status" value="1"/>
</dbReference>
<dbReference type="InterPro" id="IPR001304">
    <property type="entry name" value="C-type_lectin-like"/>
</dbReference>
<keyword evidence="6" id="KW-0472">Membrane</keyword>
<name>A0A7J7E9F1_DICBM</name>
<dbReference type="GO" id="GO:0045954">
    <property type="term" value="P:positive regulation of natural killer cell mediated cytotoxicity"/>
    <property type="evidence" value="ECO:0007669"/>
    <property type="project" value="TreeGrafter"/>
</dbReference>
<dbReference type="AlphaFoldDB" id="A0A7J7E9F1"/>
<dbReference type="InterPro" id="IPR016186">
    <property type="entry name" value="C-type_lectin-like/link_sf"/>
</dbReference>
<dbReference type="InterPro" id="IPR033992">
    <property type="entry name" value="NKR-like_CTLD"/>
</dbReference>
<evidence type="ECO:0000313" key="12">
    <source>
        <dbReference type="Proteomes" id="UP000551758"/>
    </source>
</evidence>
<comment type="caution">
    <text evidence="11">The sequence shown here is derived from an EMBL/GenBank/DDBJ whole genome shotgun (WGS) entry which is preliminary data.</text>
</comment>
<keyword evidence="4" id="KW-0735">Signal-anchor</keyword>
<dbReference type="GO" id="GO:0016020">
    <property type="term" value="C:membrane"/>
    <property type="evidence" value="ECO:0007669"/>
    <property type="project" value="UniProtKB-SubCell"/>
</dbReference>
<dbReference type="Pfam" id="PF00059">
    <property type="entry name" value="Lectin_C"/>
    <property type="match status" value="1"/>
</dbReference>
<organism evidence="11 12">
    <name type="scientific">Diceros bicornis minor</name>
    <name type="common">South-central black rhinoceros</name>
    <dbReference type="NCBI Taxonomy" id="77932"/>
    <lineage>
        <taxon>Eukaryota</taxon>
        <taxon>Metazoa</taxon>
        <taxon>Chordata</taxon>
        <taxon>Craniata</taxon>
        <taxon>Vertebrata</taxon>
        <taxon>Euteleostomi</taxon>
        <taxon>Mammalia</taxon>
        <taxon>Eutheria</taxon>
        <taxon>Laurasiatheria</taxon>
        <taxon>Perissodactyla</taxon>
        <taxon>Rhinocerotidae</taxon>
        <taxon>Diceros</taxon>
    </lineage>
</organism>
<evidence type="ECO:0000256" key="1">
    <source>
        <dbReference type="ARBA" id="ARBA00004606"/>
    </source>
</evidence>
<dbReference type="Gene3D" id="3.10.100.10">
    <property type="entry name" value="Mannose-Binding Protein A, subunit A"/>
    <property type="match status" value="2"/>
</dbReference>
<dbReference type="PANTHER" id="PTHR22800">
    <property type="entry name" value="C-TYPE LECTIN PROTEINS"/>
    <property type="match status" value="1"/>
</dbReference>
<protein>
    <recommendedName>
        <fullName evidence="8">Natural killer cells antigen CD94</fullName>
    </recommendedName>
    <alternativeName>
        <fullName evidence="9">Killer cell lectin-like receptor subfamily D member 1</fullName>
    </alternativeName>
</protein>
<evidence type="ECO:0000259" key="10">
    <source>
        <dbReference type="PROSITE" id="PS50041"/>
    </source>
</evidence>
<dbReference type="InterPro" id="IPR016187">
    <property type="entry name" value="CTDL_fold"/>
</dbReference>
<dbReference type="SMART" id="SM00034">
    <property type="entry name" value="CLECT"/>
    <property type="match status" value="1"/>
</dbReference>
<keyword evidence="12" id="KW-1185">Reference proteome</keyword>
<reference evidence="11 12" key="1">
    <citation type="journal article" date="2020" name="Mol. Biol. Evol.">
        <title>Interspecific Gene Flow and the Evolution of Specialization in Black and White Rhinoceros.</title>
        <authorList>
            <person name="Moodley Y."/>
            <person name="Westbury M.V."/>
            <person name="Russo I.M."/>
            <person name="Gopalakrishnan S."/>
            <person name="Rakotoarivelo A."/>
            <person name="Olsen R.A."/>
            <person name="Prost S."/>
            <person name="Tunstall T."/>
            <person name="Ryder O.A."/>
            <person name="Dalen L."/>
            <person name="Bruford M.W."/>
        </authorList>
    </citation>
    <scope>NUCLEOTIDE SEQUENCE [LARGE SCALE GENOMIC DNA]</scope>
    <source>
        <strain evidence="11">SBR-YM</strain>
        <tissue evidence="11">Skin</tissue>
    </source>
</reference>
<dbReference type="Proteomes" id="UP000551758">
    <property type="component" value="Unassembled WGS sequence"/>
</dbReference>
<dbReference type="PANTHER" id="PTHR22800:SF252">
    <property type="entry name" value="NATURAL KILLER CELLS ANTIGEN CD94"/>
    <property type="match status" value="1"/>
</dbReference>
<keyword evidence="7" id="KW-0325">Glycoprotein</keyword>
<evidence type="ECO:0000256" key="9">
    <source>
        <dbReference type="ARBA" id="ARBA00041489"/>
    </source>
</evidence>
<evidence type="ECO:0000256" key="8">
    <source>
        <dbReference type="ARBA" id="ARBA00041193"/>
    </source>
</evidence>
<dbReference type="CDD" id="cd03593">
    <property type="entry name" value="CLECT_NK_receptors_like"/>
    <property type="match status" value="1"/>
</dbReference>
<keyword evidence="3" id="KW-0430">Lectin</keyword>
<evidence type="ECO:0000313" key="11">
    <source>
        <dbReference type="EMBL" id="KAF5912460.1"/>
    </source>
</evidence>
<dbReference type="EMBL" id="JACDTQ010003814">
    <property type="protein sequence ID" value="KAF5912460.1"/>
    <property type="molecule type" value="Genomic_DNA"/>
</dbReference>
<dbReference type="GO" id="GO:0002223">
    <property type="term" value="P:stimulatory C-type lectin receptor signaling pathway"/>
    <property type="evidence" value="ECO:0007669"/>
    <property type="project" value="TreeGrafter"/>
</dbReference>
<comment type="subcellular location">
    <subcellularLocation>
        <location evidence="1">Membrane</location>
        <topology evidence="1">Single-pass type II membrane protein</topology>
    </subcellularLocation>
</comment>
<evidence type="ECO:0000256" key="2">
    <source>
        <dbReference type="ARBA" id="ARBA00022692"/>
    </source>
</evidence>
<dbReference type="GO" id="GO:0030246">
    <property type="term" value="F:carbohydrate binding"/>
    <property type="evidence" value="ECO:0007669"/>
    <property type="project" value="UniProtKB-KW"/>
</dbReference>
<dbReference type="InterPro" id="IPR050919">
    <property type="entry name" value="NKG2/CD94_NK_receptors"/>
</dbReference>
<proteinExistence type="predicted"/>
<evidence type="ECO:0000256" key="5">
    <source>
        <dbReference type="ARBA" id="ARBA00022989"/>
    </source>
</evidence>
<keyword evidence="5" id="KW-1133">Transmembrane helix</keyword>
<dbReference type="SUPFAM" id="SSF56436">
    <property type="entry name" value="C-type lectin-like"/>
    <property type="match status" value="1"/>
</dbReference>
<evidence type="ECO:0000256" key="3">
    <source>
        <dbReference type="ARBA" id="ARBA00022734"/>
    </source>
</evidence>
<keyword evidence="2" id="KW-0812">Transmembrane</keyword>
<evidence type="ECO:0000256" key="6">
    <source>
        <dbReference type="ARBA" id="ARBA00023136"/>
    </source>
</evidence>
<evidence type="ECO:0000256" key="4">
    <source>
        <dbReference type="ARBA" id="ARBA00022968"/>
    </source>
</evidence>
<sequence length="223" mass="25718">MFKGLEGNRTLESQALKEAFKANVNEALKQLADSLASSSTPRSNTLLEETYIVSHLHRYWDIISHGSISDHSMEVDFWDLRSNVHFVDGYFGNFVEKFIQSTVSPELDTELQQGSGCCSCPERWIGYQCNCYFVSNELKTWADSKDFCQRFMNSSKSFYWIGLSYSEEHGAWLWEDGSVLSQDLFQFSLRANPRKCIMYSPSKSVLDENCHSTNRYICKQRPT</sequence>
<gene>
    <name evidence="11" type="ORF">HPG69_004130</name>
</gene>
<evidence type="ECO:0000256" key="7">
    <source>
        <dbReference type="ARBA" id="ARBA00023180"/>
    </source>
</evidence>
<accession>A0A7J7E9F1</accession>
<feature type="domain" description="C-type lectin" evidence="10">
    <location>
        <begin position="127"/>
        <end position="219"/>
    </location>
</feature>